<dbReference type="Pfam" id="PF02372">
    <property type="entry name" value="IL15"/>
    <property type="match status" value="1"/>
</dbReference>
<accession>A0A672I6V9</accession>
<dbReference type="SUPFAM" id="SSF47266">
    <property type="entry name" value="4-helical cytokines"/>
    <property type="match status" value="1"/>
</dbReference>
<dbReference type="Gene3D" id="1.20.1250.70">
    <property type="entry name" value="Interleukin-15/Interleukin-21"/>
    <property type="match status" value="1"/>
</dbReference>
<organism evidence="8 9">
    <name type="scientific">Salarias fasciatus</name>
    <name type="common">Jewelled blenny</name>
    <name type="synonym">Blennius fasciatus</name>
    <dbReference type="NCBI Taxonomy" id="181472"/>
    <lineage>
        <taxon>Eukaryota</taxon>
        <taxon>Metazoa</taxon>
        <taxon>Chordata</taxon>
        <taxon>Craniata</taxon>
        <taxon>Vertebrata</taxon>
        <taxon>Euteleostomi</taxon>
        <taxon>Actinopterygii</taxon>
        <taxon>Neopterygii</taxon>
        <taxon>Teleostei</taxon>
        <taxon>Neoteleostei</taxon>
        <taxon>Acanthomorphata</taxon>
        <taxon>Ovalentaria</taxon>
        <taxon>Blenniimorphae</taxon>
        <taxon>Blenniiformes</taxon>
        <taxon>Blennioidei</taxon>
        <taxon>Blenniidae</taxon>
        <taxon>Salariinae</taxon>
        <taxon>Salarias</taxon>
    </lineage>
</organism>
<dbReference type="AlphaFoldDB" id="A0A672I6V9"/>
<dbReference type="GO" id="GO:0001819">
    <property type="term" value="P:positive regulation of cytokine production"/>
    <property type="evidence" value="ECO:0007669"/>
    <property type="project" value="TreeGrafter"/>
</dbReference>
<keyword evidence="5" id="KW-0732">Signal</keyword>
<dbReference type="Ensembl" id="ENSSFAT00005038140.1">
    <property type="protein sequence ID" value="ENSSFAP00005036755.1"/>
    <property type="gene ID" value="ENSSFAG00005018537.1"/>
</dbReference>
<proteinExistence type="inferred from homology"/>
<dbReference type="InterPro" id="IPR009079">
    <property type="entry name" value="4_helix_cytokine-like_core"/>
</dbReference>
<evidence type="ECO:0000256" key="2">
    <source>
        <dbReference type="ARBA" id="ARBA00006050"/>
    </source>
</evidence>
<dbReference type="GO" id="GO:0006955">
    <property type="term" value="P:immune response"/>
    <property type="evidence" value="ECO:0007669"/>
    <property type="project" value="InterPro"/>
</dbReference>
<dbReference type="GO" id="GO:0005126">
    <property type="term" value="F:cytokine receptor binding"/>
    <property type="evidence" value="ECO:0007669"/>
    <property type="project" value="InterPro"/>
</dbReference>
<dbReference type="PANTHER" id="PTHR14356">
    <property type="entry name" value="INTERLEUKIN-15-RELATED"/>
    <property type="match status" value="1"/>
</dbReference>
<reference evidence="8" key="1">
    <citation type="submission" date="2019-06" db="EMBL/GenBank/DDBJ databases">
        <authorList>
            <consortium name="Wellcome Sanger Institute Data Sharing"/>
        </authorList>
    </citation>
    <scope>NUCLEOTIDE SEQUENCE [LARGE SCALE GENOMIC DNA]</scope>
</reference>
<evidence type="ECO:0000256" key="6">
    <source>
        <dbReference type="ARBA" id="ARBA00023157"/>
    </source>
</evidence>
<evidence type="ECO:0000256" key="4">
    <source>
        <dbReference type="ARBA" id="ARBA00022525"/>
    </source>
</evidence>
<evidence type="ECO:0000313" key="9">
    <source>
        <dbReference type="Proteomes" id="UP000472267"/>
    </source>
</evidence>
<dbReference type="PRINTS" id="PR01949">
    <property type="entry name" value="INTLKN15FISH"/>
</dbReference>
<protein>
    <recommendedName>
        <fullName evidence="7">Interleukin</fullName>
    </recommendedName>
</protein>
<reference evidence="8" key="3">
    <citation type="submission" date="2025-09" db="UniProtKB">
        <authorList>
            <consortium name="Ensembl"/>
        </authorList>
    </citation>
    <scope>IDENTIFICATION</scope>
</reference>
<dbReference type="GO" id="GO:0042119">
    <property type="term" value="P:neutrophil activation"/>
    <property type="evidence" value="ECO:0007669"/>
    <property type="project" value="TreeGrafter"/>
</dbReference>
<dbReference type="InterPro" id="IPR003443">
    <property type="entry name" value="IL-15/IL-21_fam"/>
</dbReference>
<dbReference type="OMA" id="KCYMLEL"/>
<dbReference type="Proteomes" id="UP000472267">
    <property type="component" value="Chromosome 6"/>
</dbReference>
<evidence type="ECO:0000256" key="7">
    <source>
        <dbReference type="RuleBase" id="RU003453"/>
    </source>
</evidence>
<comment type="similarity">
    <text evidence="2 7">Belongs to the IL-15/IL-21 family.</text>
</comment>
<dbReference type="FunCoup" id="A0A672I6V9">
    <property type="interactions" value="23"/>
</dbReference>
<dbReference type="GO" id="GO:0005125">
    <property type="term" value="F:cytokine activity"/>
    <property type="evidence" value="ECO:0007669"/>
    <property type="project" value="UniProtKB-KW"/>
</dbReference>
<evidence type="ECO:0000256" key="3">
    <source>
        <dbReference type="ARBA" id="ARBA00022514"/>
    </source>
</evidence>
<dbReference type="PANTHER" id="PTHR14356:SF3">
    <property type="entry name" value="INTERLEUKIN-15"/>
    <property type="match status" value="1"/>
</dbReference>
<dbReference type="InterPro" id="IPR020410">
    <property type="entry name" value="IL-15_fish"/>
</dbReference>
<sequence length="172" mass="19785">MKILSQLTCVGDQRAKGAQFQSTCKLCRESHKTQVWLCFLVLSFLSVSTCATCLDEIEDLQHDMENVKPMTKNSDAMLYAPIIDNRANCTCRYLDCYILELLMVMKEEGVSKEYGSIRAFHENMSRELKHDDGCPTCEEHPLENITIFMDRLTNLLQELNAIHNQQKRKADT</sequence>
<keyword evidence="6" id="KW-1015">Disulfide bond</keyword>
<keyword evidence="3 7" id="KW-0202">Cytokine</keyword>
<dbReference type="InParanoid" id="A0A672I6V9"/>
<evidence type="ECO:0000313" key="8">
    <source>
        <dbReference type="Ensembl" id="ENSSFAP00005036755.1"/>
    </source>
</evidence>
<comment type="subcellular location">
    <subcellularLocation>
        <location evidence="1">Secreted</location>
    </subcellularLocation>
</comment>
<dbReference type="GO" id="GO:0050778">
    <property type="term" value="P:positive regulation of immune response"/>
    <property type="evidence" value="ECO:0007669"/>
    <property type="project" value="TreeGrafter"/>
</dbReference>
<evidence type="ECO:0000256" key="5">
    <source>
        <dbReference type="ARBA" id="ARBA00022729"/>
    </source>
</evidence>
<reference evidence="8" key="2">
    <citation type="submission" date="2025-08" db="UniProtKB">
        <authorList>
            <consortium name="Ensembl"/>
        </authorList>
    </citation>
    <scope>IDENTIFICATION</scope>
</reference>
<dbReference type="GO" id="GO:0042102">
    <property type="term" value="P:positive regulation of T cell proliferation"/>
    <property type="evidence" value="ECO:0007669"/>
    <property type="project" value="TreeGrafter"/>
</dbReference>
<keyword evidence="4" id="KW-0964">Secreted</keyword>
<evidence type="ECO:0000256" key="1">
    <source>
        <dbReference type="ARBA" id="ARBA00004613"/>
    </source>
</evidence>
<keyword evidence="9" id="KW-1185">Reference proteome</keyword>
<dbReference type="GO" id="GO:0005615">
    <property type="term" value="C:extracellular space"/>
    <property type="evidence" value="ECO:0007669"/>
    <property type="project" value="UniProtKB-KW"/>
</dbReference>
<name>A0A672I6V9_SALFA</name>